<dbReference type="InterPro" id="IPR004811">
    <property type="entry name" value="RelA/Spo_fam"/>
</dbReference>
<dbReference type="Pfam" id="PF13291">
    <property type="entry name" value="ACT_4"/>
    <property type="match status" value="1"/>
</dbReference>
<dbReference type="Proteomes" id="UP000228949">
    <property type="component" value="Unassembled WGS sequence"/>
</dbReference>
<dbReference type="FunFam" id="1.10.3210.10:FF:000001">
    <property type="entry name" value="GTP pyrophosphokinase RelA"/>
    <property type="match status" value="1"/>
</dbReference>
<dbReference type="CDD" id="cd05399">
    <property type="entry name" value="NT_Rel-Spo_like"/>
    <property type="match status" value="1"/>
</dbReference>
<dbReference type="SUPFAM" id="SSF55021">
    <property type="entry name" value="ACT-like"/>
    <property type="match status" value="1"/>
</dbReference>
<comment type="caution">
    <text evidence="4">The sequence shown here is derived from an EMBL/GenBank/DDBJ whole genome shotgun (WGS) entry which is preliminary data.</text>
</comment>
<dbReference type="PROSITE" id="PS51880">
    <property type="entry name" value="TGS"/>
    <property type="match status" value="1"/>
</dbReference>
<dbReference type="SUPFAM" id="SSF81271">
    <property type="entry name" value="TGS-like"/>
    <property type="match status" value="1"/>
</dbReference>
<dbReference type="InterPro" id="IPR003607">
    <property type="entry name" value="HD/PDEase_dom"/>
</dbReference>
<dbReference type="InterPro" id="IPR033655">
    <property type="entry name" value="TGS_RelA/SpoT"/>
</dbReference>
<reference evidence="5" key="1">
    <citation type="submission" date="2017-09" db="EMBL/GenBank/DDBJ databases">
        <title>Depth-based differentiation of microbial function through sediment-hosted aquifers and enrichment of novel symbionts in the deep terrestrial subsurface.</title>
        <authorList>
            <person name="Probst A.J."/>
            <person name="Ladd B."/>
            <person name="Jarett J.K."/>
            <person name="Geller-Mcgrath D.E."/>
            <person name="Sieber C.M.K."/>
            <person name="Emerson J.B."/>
            <person name="Anantharaman K."/>
            <person name="Thomas B.C."/>
            <person name="Malmstrom R."/>
            <person name="Stieglmeier M."/>
            <person name="Klingl A."/>
            <person name="Woyke T."/>
            <person name="Ryan C.M."/>
            <person name="Banfield J.F."/>
        </authorList>
    </citation>
    <scope>NUCLEOTIDE SEQUENCE [LARGE SCALE GENOMIC DNA]</scope>
</reference>
<organism evidence="4 5">
    <name type="scientific">Candidatus Wolfebacteria bacterium CG03_land_8_20_14_0_80_40_12</name>
    <dbReference type="NCBI Taxonomy" id="1975069"/>
    <lineage>
        <taxon>Bacteria</taxon>
        <taxon>Candidatus Wolfeibacteriota</taxon>
    </lineage>
</organism>
<proteinExistence type="inferred from homology"/>
<dbReference type="NCBIfam" id="TIGR00691">
    <property type="entry name" value="spoT_relA"/>
    <property type="match status" value="1"/>
</dbReference>
<dbReference type="Pfam" id="PF02824">
    <property type="entry name" value="TGS"/>
    <property type="match status" value="1"/>
</dbReference>
<evidence type="ECO:0000259" key="3">
    <source>
        <dbReference type="PROSITE" id="PS51880"/>
    </source>
</evidence>
<accession>A0A2M7B5Q1</accession>
<dbReference type="AlphaFoldDB" id="A0A2M7B5Q1"/>
<dbReference type="PROSITE" id="PS51671">
    <property type="entry name" value="ACT"/>
    <property type="match status" value="1"/>
</dbReference>
<evidence type="ECO:0008006" key="6">
    <source>
        <dbReference type="Google" id="ProtNLM"/>
    </source>
</evidence>
<feature type="domain" description="TGS" evidence="3">
    <location>
        <begin position="394"/>
        <end position="455"/>
    </location>
</feature>
<dbReference type="InterPro" id="IPR007685">
    <property type="entry name" value="RelA_SpoT"/>
</dbReference>
<dbReference type="SUPFAM" id="SSF81301">
    <property type="entry name" value="Nucleotidyltransferase"/>
    <property type="match status" value="1"/>
</dbReference>
<dbReference type="Gene3D" id="3.10.20.30">
    <property type="match status" value="1"/>
</dbReference>
<evidence type="ECO:0000256" key="1">
    <source>
        <dbReference type="RuleBase" id="RU003847"/>
    </source>
</evidence>
<dbReference type="SUPFAM" id="SSF109604">
    <property type="entry name" value="HD-domain/PDEase-like"/>
    <property type="match status" value="1"/>
</dbReference>
<dbReference type="Gene3D" id="3.30.70.260">
    <property type="match status" value="1"/>
</dbReference>
<dbReference type="Pfam" id="PF13328">
    <property type="entry name" value="HD_4"/>
    <property type="match status" value="1"/>
</dbReference>
<dbReference type="InterPro" id="IPR012676">
    <property type="entry name" value="TGS-like"/>
</dbReference>
<evidence type="ECO:0000259" key="2">
    <source>
        <dbReference type="PROSITE" id="PS51671"/>
    </source>
</evidence>
<dbReference type="Gene3D" id="1.10.3210.10">
    <property type="entry name" value="Hypothetical protein af1432"/>
    <property type="match status" value="1"/>
</dbReference>
<dbReference type="InterPro" id="IPR012675">
    <property type="entry name" value="Beta-grasp_dom_sf"/>
</dbReference>
<evidence type="ECO:0000313" key="4">
    <source>
        <dbReference type="EMBL" id="PIU98458.1"/>
    </source>
</evidence>
<dbReference type="GO" id="GO:0005886">
    <property type="term" value="C:plasma membrane"/>
    <property type="evidence" value="ECO:0007669"/>
    <property type="project" value="TreeGrafter"/>
</dbReference>
<name>A0A2M7B5Q1_9BACT</name>
<evidence type="ECO:0000313" key="5">
    <source>
        <dbReference type="Proteomes" id="UP000228949"/>
    </source>
</evidence>
<dbReference type="Gene3D" id="3.30.460.10">
    <property type="entry name" value="Beta Polymerase, domain 2"/>
    <property type="match status" value="1"/>
</dbReference>
<comment type="function">
    <text evidence="1">In eubacteria ppGpp (guanosine 3'-diphosphate 5'-diphosphate) is a mediator of the stringent response that coordinates a variety of cellular activities in response to changes in nutritional abundance.</text>
</comment>
<protein>
    <recommendedName>
        <fullName evidence="6">(P)ppGpp synthetase</fullName>
    </recommendedName>
</protein>
<dbReference type="SMART" id="SM00954">
    <property type="entry name" value="RelA_SpoT"/>
    <property type="match status" value="1"/>
</dbReference>
<dbReference type="GO" id="GO:0015969">
    <property type="term" value="P:guanosine tetraphosphate metabolic process"/>
    <property type="evidence" value="ECO:0007669"/>
    <property type="project" value="InterPro"/>
</dbReference>
<dbReference type="FunFam" id="3.10.20.30:FF:000002">
    <property type="entry name" value="GTP pyrophosphokinase (RelA/SpoT)"/>
    <property type="match status" value="1"/>
</dbReference>
<dbReference type="Pfam" id="PF04607">
    <property type="entry name" value="RelA_SpoT"/>
    <property type="match status" value="1"/>
</dbReference>
<dbReference type="FunFam" id="3.30.460.10:FF:000001">
    <property type="entry name" value="GTP pyrophosphokinase RelA"/>
    <property type="match status" value="1"/>
</dbReference>
<dbReference type="PANTHER" id="PTHR21262:SF31">
    <property type="entry name" value="GTP PYROPHOSPHOKINASE"/>
    <property type="match status" value="1"/>
</dbReference>
<dbReference type="InterPro" id="IPR004095">
    <property type="entry name" value="TGS"/>
</dbReference>
<feature type="domain" description="ACT" evidence="2">
    <location>
        <begin position="495"/>
        <end position="570"/>
    </location>
</feature>
<sequence length="570" mass="65317">MNAKELILEIQKARKITENDASLIRKAFEFAQSSHSGQKRKSGEPYFQHPYQTALKLAGWRLDAPTIAAGLLHDVVEDANIGVENIKKEFGEEIAFLVEGVTKLGRLKYRGAMRQTENLRKMILALSLDLRVVFIKLADRLHNMQTLSALPAQKQKRVALESSEIYAPLAYRLGMVNLAGELEDLAFPYIYPKEHQWVLGNVKECYEERQKYLERAKQIIGKALKENGIEPIEINFRAKRYSSLYKKLLRYDMNLEQIYDLVALRIIVKTIEECYAVLGIIHQLWPPLPGRIKDYIALPKPNGYQSLHTTVFCLENKPTEIQIRTIKMHEEAETGIAGHWAYKEKKGTKEYFKKKPVFADKKELLWVQQIRDWQKDFPEPEEFLRSLKIDFLKDRVFAITPKGEVIDLPAGATPLDFAYQIHSEIGNRCVGAKINNKIVSLDHEIQSGDLVEILVQKSKSPSESWLGIVKTSHAKRKIKVGLKKNSNKKSANRTEFKITAIDRVGLLKDISAIISRSHINIIKINNPQIGHFQVFKILCVIDNQEKIKKLILKLKKVEGVRETSYKLITG</sequence>
<dbReference type="CDD" id="cd01668">
    <property type="entry name" value="TGS_RSH"/>
    <property type="match status" value="1"/>
</dbReference>
<dbReference type="InterPro" id="IPR002912">
    <property type="entry name" value="ACT_dom"/>
</dbReference>
<dbReference type="PANTHER" id="PTHR21262">
    <property type="entry name" value="GUANOSINE-3',5'-BIS DIPHOSPHATE 3'-PYROPHOSPHOHYDROLASE"/>
    <property type="match status" value="1"/>
</dbReference>
<dbReference type="InterPro" id="IPR045865">
    <property type="entry name" value="ACT-like_dom_sf"/>
</dbReference>
<dbReference type="InterPro" id="IPR043519">
    <property type="entry name" value="NT_sf"/>
</dbReference>
<dbReference type="EMBL" id="PEVJ01000029">
    <property type="protein sequence ID" value="PIU98458.1"/>
    <property type="molecule type" value="Genomic_DNA"/>
</dbReference>
<dbReference type="SMART" id="SM00471">
    <property type="entry name" value="HDc"/>
    <property type="match status" value="1"/>
</dbReference>
<gene>
    <name evidence="4" type="ORF">COS61_01245</name>
</gene>
<comment type="similarity">
    <text evidence="1">Belongs to the relA/spoT family.</text>
</comment>